<dbReference type="AlphaFoldDB" id="A0A091E0A2"/>
<proteinExistence type="predicted"/>
<dbReference type="Proteomes" id="UP000028990">
    <property type="component" value="Unassembled WGS sequence"/>
</dbReference>
<sequence>MGLETSLRAAGPWELRDTGAGDSEFTASASLFAGRNRGGLYLADTLLGPERAAASCLTSASRGLRKQHRSVLLLRPKCAQTWDAPLRLVIHVGGIVLESEPHFMYLIEENLLKTVLPRYLSLWKFKYREASESSLMREEIMTTFDKRKQGWWEEAWVRWERLRAVTQERRKASPQVGDGE</sequence>
<gene>
    <name evidence="1" type="ORF">H920_02497</name>
</gene>
<evidence type="ECO:0000313" key="2">
    <source>
        <dbReference type="Proteomes" id="UP000028990"/>
    </source>
</evidence>
<accession>A0A091E0A2</accession>
<reference evidence="1 2" key="1">
    <citation type="submission" date="2013-11" db="EMBL/GenBank/DDBJ databases">
        <title>The Damaraland mole rat (Fukomys damarensis) genome and evolution of African mole rats.</title>
        <authorList>
            <person name="Gladyshev V.N."/>
            <person name="Fang X."/>
        </authorList>
    </citation>
    <scope>NUCLEOTIDE SEQUENCE [LARGE SCALE GENOMIC DNA]</scope>
    <source>
        <tissue evidence="1">Liver</tissue>
    </source>
</reference>
<protein>
    <submittedName>
        <fullName evidence="1">Uncharacterized protein</fullName>
    </submittedName>
</protein>
<keyword evidence="2" id="KW-1185">Reference proteome</keyword>
<evidence type="ECO:0000313" key="1">
    <source>
        <dbReference type="EMBL" id="KFO36123.1"/>
    </source>
</evidence>
<organism evidence="1 2">
    <name type="scientific">Fukomys damarensis</name>
    <name type="common">Damaraland mole rat</name>
    <name type="synonym">Cryptomys damarensis</name>
    <dbReference type="NCBI Taxonomy" id="885580"/>
    <lineage>
        <taxon>Eukaryota</taxon>
        <taxon>Metazoa</taxon>
        <taxon>Chordata</taxon>
        <taxon>Craniata</taxon>
        <taxon>Vertebrata</taxon>
        <taxon>Euteleostomi</taxon>
        <taxon>Mammalia</taxon>
        <taxon>Eutheria</taxon>
        <taxon>Euarchontoglires</taxon>
        <taxon>Glires</taxon>
        <taxon>Rodentia</taxon>
        <taxon>Hystricomorpha</taxon>
        <taxon>Bathyergidae</taxon>
        <taxon>Fukomys</taxon>
    </lineage>
</organism>
<name>A0A091E0A2_FUKDA</name>
<dbReference type="EMBL" id="KN121538">
    <property type="protein sequence ID" value="KFO36123.1"/>
    <property type="molecule type" value="Genomic_DNA"/>
</dbReference>